<evidence type="ECO:0000313" key="3">
    <source>
        <dbReference type="Proteomes" id="UP000291933"/>
    </source>
</evidence>
<dbReference type="Proteomes" id="UP000291933">
    <property type="component" value="Unassembled WGS sequence"/>
</dbReference>
<proteinExistence type="predicted"/>
<evidence type="ECO:0000313" key="2">
    <source>
        <dbReference type="EMBL" id="TBT95773.1"/>
    </source>
</evidence>
<dbReference type="RefSeq" id="WP_131170888.1">
    <property type="nucleotide sequence ID" value="NZ_FXTL01000002.1"/>
</dbReference>
<dbReference type="EMBL" id="SDMR01000002">
    <property type="protein sequence ID" value="TBT95773.1"/>
    <property type="molecule type" value="Genomic_DNA"/>
</dbReference>
<keyword evidence="1" id="KW-0812">Transmembrane</keyword>
<sequence length="67" mass="7357">MDGLNSNLNLNGDASPTVIPGLGEWGPTSVPSTRSKKRMRWLIVLFFTLALTAVTLFGWFIYTVLNG</sequence>
<comment type="caution">
    <text evidence="2">The sequence shown here is derived from an EMBL/GenBank/DDBJ whole genome shotgun (WGS) entry which is preliminary data.</text>
</comment>
<reference evidence="2 3" key="1">
    <citation type="submission" date="2019-01" db="EMBL/GenBank/DDBJ databases">
        <title>Lactibacter flavus gen. nov., sp. nov., a novel bacterium of the family Propionibacteriaceae isolated from raw milk and dairy products.</title>
        <authorList>
            <person name="Huptas C."/>
            <person name="Wenning M."/>
            <person name="Breitenwieser F."/>
            <person name="Doll E."/>
            <person name="Von Neubeck M."/>
            <person name="Busse H.-J."/>
            <person name="Scherer S."/>
        </authorList>
    </citation>
    <scope>NUCLEOTIDE SEQUENCE [LARGE SCALE GENOMIC DNA]</scope>
    <source>
        <strain evidence="2 3">DSM 22130</strain>
    </source>
</reference>
<dbReference type="AlphaFoldDB" id="A0A4Q9KMM2"/>
<organism evidence="2 3">
    <name type="scientific">Propioniciclava tarda</name>
    <dbReference type="NCBI Taxonomy" id="433330"/>
    <lineage>
        <taxon>Bacteria</taxon>
        <taxon>Bacillati</taxon>
        <taxon>Actinomycetota</taxon>
        <taxon>Actinomycetes</taxon>
        <taxon>Propionibacteriales</taxon>
        <taxon>Propionibacteriaceae</taxon>
        <taxon>Propioniciclava</taxon>
    </lineage>
</organism>
<dbReference type="OrthoDB" id="3732773at2"/>
<protein>
    <submittedName>
        <fullName evidence="2">Uncharacterized protein</fullName>
    </submittedName>
</protein>
<name>A0A4Q9KMM2_PROTD</name>
<keyword evidence="1" id="KW-1133">Transmembrane helix</keyword>
<keyword evidence="3" id="KW-1185">Reference proteome</keyword>
<evidence type="ECO:0000256" key="1">
    <source>
        <dbReference type="SAM" id="Phobius"/>
    </source>
</evidence>
<keyword evidence="1" id="KW-0472">Membrane</keyword>
<gene>
    <name evidence="2" type="ORF">ET996_01980</name>
</gene>
<accession>A0A4Q9KMM2</accession>
<feature type="transmembrane region" description="Helical" evidence="1">
    <location>
        <begin position="41"/>
        <end position="62"/>
    </location>
</feature>